<dbReference type="AlphaFoldDB" id="A0A1M6QEG8"/>
<gene>
    <name evidence="3" type="ORF">SAMN02745181_3373</name>
</gene>
<evidence type="ECO:0000313" key="3">
    <source>
        <dbReference type="EMBL" id="SHK18558.1"/>
    </source>
</evidence>
<feature type="domain" description="Ice-binding protein C-terminal" evidence="2">
    <location>
        <begin position="198"/>
        <end position="220"/>
    </location>
</feature>
<feature type="chain" id="PRO_5009920314" evidence="1">
    <location>
        <begin position="19"/>
        <end position="221"/>
    </location>
</feature>
<feature type="signal peptide" evidence="1">
    <location>
        <begin position="1"/>
        <end position="18"/>
    </location>
</feature>
<dbReference type="NCBIfam" id="TIGR02595">
    <property type="entry name" value="PEP_CTERM"/>
    <property type="match status" value="1"/>
</dbReference>
<dbReference type="STRING" id="1123071.SAMN02745181_3373"/>
<proteinExistence type="predicted"/>
<evidence type="ECO:0000313" key="4">
    <source>
        <dbReference type="Proteomes" id="UP000184510"/>
    </source>
</evidence>
<organism evidence="3 4">
    <name type="scientific">Rubritalea squalenifaciens DSM 18772</name>
    <dbReference type="NCBI Taxonomy" id="1123071"/>
    <lineage>
        <taxon>Bacteria</taxon>
        <taxon>Pseudomonadati</taxon>
        <taxon>Verrucomicrobiota</taxon>
        <taxon>Verrucomicrobiia</taxon>
        <taxon>Verrucomicrobiales</taxon>
        <taxon>Rubritaleaceae</taxon>
        <taxon>Rubritalea</taxon>
    </lineage>
</organism>
<evidence type="ECO:0000256" key="1">
    <source>
        <dbReference type="SAM" id="SignalP"/>
    </source>
</evidence>
<evidence type="ECO:0000259" key="2">
    <source>
        <dbReference type="Pfam" id="PF07589"/>
    </source>
</evidence>
<dbReference type="InParanoid" id="A0A1M6QEG8"/>
<dbReference type="InterPro" id="IPR013424">
    <property type="entry name" value="Ice-binding_C"/>
</dbReference>
<name>A0A1M6QEG8_9BACT</name>
<protein>
    <submittedName>
        <fullName evidence="3">PEP-CTERM protein-sorting domain-containing protein</fullName>
    </submittedName>
</protein>
<dbReference type="Pfam" id="PF07589">
    <property type="entry name" value="PEP-CTERM"/>
    <property type="match status" value="1"/>
</dbReference>
<sequence>MKITILMLSGALISSVSAAVVINPISVTATGTIDFSADGFDRTIDGSGLSDSTLVETGDALPGTYPTHEVGNNAGPAVQTVSGRYSSWAGQTVTYDLGAVYDLEDLVFWNYTEIYNGDDQYRNRGLASATLSFAGEDLVFGSDTAFNFAEASAGSAPFNAEVLNITENGVRYIQFSNMTNHGGNRLGWSEVRFTGTAAVPEPSSAALIGLAGIGLALRRRR</sequence>
<dbReference type="Proteomes" id="UP000184510">
    <property type="component" value="Unassembled WGS sequence"/>
</dbReference>
<dbReference type="RefSeq" id="WP_143184928.1">
    <property type="nucleotide sequence ID" value="NZ_FQYR01000006.1"/>
</dbReference>
<accession>A0A1M6QEG8</accession>
<reference evidence="3 4" key="1">
    <citation type="submission" date="2016-11" db="EMBL/GenBank/DDBJ databases">
        <authorList>
            <person name="Jaros S."/>
            <person name="Januszkiewicz K."/>
            <person name="Wedrychowicz H."/>
        </authorList>
    </citation>
    <scope>NUCLEOTIDE SEQUENCE [LARGE SCALE GENOMIC DNA]</scope>
    <source>
        <strain evidence="3 4">DSM 18772</strain>
    </source>
</reference>
<keyword evidence="4" id="KW-1185">Reference proteome</keyword>
<dbReference type="EMBL" id="FQYR01000006">
    <property type="protein sequence ID" value="SHK18558.1"/>
    <property type="molecule type" value="Genomic_DNA"/>
</dbReference>
<dbReference type="OrthoDB" id="9765957at2"/>
<keyword evidence="1" id="KW-0732">Signal</keyword>